<dbReference type="EMBL" id="BMDH01000001">
    <property type="protein sequence ID" value="GGI13838.1"/>
    <property type="molecule type" value="Genomic_DNA"/>
</dbReference>
<comment type="cofactor">
    <cofactor evidence="6">
        <name>Fe(2+)</name>
        <dbReference type="ChEBI" id="CHEBI:29033"/>
    </cofactor>
    <text evidence="6">Binds 1 Fe(2+) ion.</text>
</comment>
<name>A0A8J3AI67_9BIFI</name>
<evidence type="ECO:0000256" key="2">
    <source>
        <dbReference type="ARBA" id="ARBA00022723"/>
    </source>
</evidence>
<dbReference type="PANTHER" id="PTHR10458:SF2">
    <property type="entry name" value="PEPTIDE DEFORMYLASE, MITOCHONDRIAL"/>
    <property type="match status" value="1"/>
</dbReference>
<dbReference type="EC" id="3.5.1.88" evidence="6"/>
<dbReference type="InterPro" id="IPR036821">
    <property type="entry name" value="Peptide_deformylase_sf"/>
</dbReference>
<feature type="binding site" evidence="6">
    <location>
        <position position="140"/>
    </location>
    <ligand>
        <name>Fe cation</name>
        <dbReference type="ChEBI" id="CHEBI:24875"/>
    </ligand>
</feature>
<dbReference type="PRINTS" id="PR01576">
    <property type="entry name" value="PDEFORMYLASE"/>
</dbReference>
<dbReference type="GO" id="GO:0042586">
    <property type="term" value="F:peptide deformylase activity"/>
    <property type="evidence" value="ECO:0007669"/>
    <property type="project" value="UniProtKB-UniRule"/>
</dbReference>
<dbReference type="InterPro" id="IPR023635">
    <property type="entry name" value="Peptide_deformylase"/>
</dbReference>
<dbReference type="GO" id="GO:0046872">
    <property type="term" value="F:metal ion binding"/>
    <property type="evidence" value="ECO:0007669"/>
    <property type="project" value="UniProtKB-KW"/>
</dbReference>
<dbReference type="SUPFAM" id="SSF56420">
    <property type="entry name" value="Peptide deformylase"/>
    <property type="match status" value="1"/>
</dbReference>
<keyword evidence="8" id="KW-1185">Reference proteome</keyword>
<dbReference type="Pfam" id="PF01327">
    <property type="entry name" value="Pep_deformylase"/>
    <property type="match status" value="1"/>
</dbReference>
<dbReference type="NCBIfam" id="NF001159">
    <property type="entry name" value="PRK00150.1-3"/>
    <property type="match status" value="1"/>
</dbReference>
<keyword evidence="2 6" id="KW-0479">Metal-binding</keyword>
<feature type="binding site" evidence="6">
    <location>
        <position position="186"/>
    </location>
    <ligand>
        <name>Fe cation</name>
        <dbReference type="ChEBI" id="CHEBI:24875"/>
    </ligand>
</feature>
<dbReference type="Gene3D" id="3.90.45.10">
    <property type="entry name" value="Peptide deformylase"/>
    <property type="match status" value="1"/>
</dbReference>
<evidence type="ECO:0000256" key="3">
    <source>
        <dbReference type="ARBA" id="ARBA00022801"/>
    </source>
</evidence>
<feature type="binding site" evidence="6">
    <location>
        <position position="182"/>
    </location>
    <ligand>
        <name>Fe cation</name>
        <dbReference type="ChEBI" id="CHEBI:24875"/>
    </ligand>
</feature>
<protein>
    <recommendedName>
        <fullName evidence="6">Peptide deformylase</fullName>
        <shortName evidence="6">PDF</shortName>
        <ecNumber evidence="6">3.5.1.88</ecNumber>
    </recommendedName>
    <alternativeName>
        <fullName evidence="6">Polypeptide deformylase</fullName>
    </alternativeName>
</protein>
<dbReference type="HAMAP" id="MF_00163">
    <property type="entry name" value="Pep_deformylase"/>
    <property type="match status" value="1"/>
</dbReference>
<comment type="similarity">
    <text evidence="1 6">Belongs to the polypeptide deformylase family.</text>
</comment>
<comment type="caution">
    <text evidence="7">The sequence shown here is derived from an EMBL/GenBank/DDBJ whole genome shotgun (WGS) entry which is preliminary data.</text>
</comment>
<dbReference type="FunFam" id="3.90.45.10:FF:000003">
    <property type="entry name" value="Peptide deformylase"/>
    <property type="match status" value="1"/>
</dbReference>
<comment type="catalytic activity">
    <reaction evidence="6">
        <text>N-terminal N-formyl-L-methionyl-[peptide] + H2O = N-terminal L-methionyl-[peptide] + formate</text>
        <dbReference type="Rhea" id="RHEA:24420"/>
        <dbReference type="Rhea" id="RHEA-COMP:10639"/>
        <dbReference type="Rhea" id="RHEA-COMP:10640"/>
        <dbReference type="ChEBI" id="CHEBI:15377"/>
        <dbReference type="ChEBI" id="CHEBI:15740"/>
        <dbReference type="ChEBI" id="CHEBI:49298"/>
        <dbReference type="ChEBI" id="CHEBI:64731"/>
        <dbReference type="EC" id="3.5.1.88"/>
    </reaction>
</comment>
<dbReference type="AlphaFoldDB" id="A0A8J3AI67"/>
<proteinExistence type="inferred from homology"/>
<dbReference type="PANTHER" id="PTHR10458">
    <property type="entry name" value="PEPTIDE DEFORMYLASE"/>
    <property type="match status" value="1"/>
</dbReference>
<keyword evidence="4 6" id="KW-0648">Protein biosynthesis</keyword>
<evidence type="ECO:0000313" key="8">
    <source>
        <dbReference type="Proteomes" id="UP000619536"/>
    </source>
</evidence>
<dbReference type="RefSeq" id="WP_188354911.1">
    <property type="nucleotide sequence ID" value="NZ_BMDH01000001.1"/>
</dbReference>
<dbReference type="GO" id="GO:0006412">
    <property type="term" value="P:translation"/>
    <property type="evidence" value="ECO:0007669"/>
    <property type="project" value="UniProtKB-UniRule"/>
</dbReference>
<evidence type="ECO:0000256" key="4">
    <source>
        <dbReference type="ARBA" id="ARBA00022917"/>
    </source>
</evidence>
<dbReference type="Proteomes" id="UP000619536">
    <property type="component" value="Unassembled WGS sequence"/>
</dbReference>
<evidence type="ECO:0000256" key="1">
    <source>
        <dbReference type="ARBA" id="ARBA00010759"/>
    </source>
</evidence>
<comment type="function">
    <text evidence="6">Removes the formyl group from the N-terminal Met of newly synthesized proteins. Requires at least a dipeptide for an efficient rate of reaction. N-terminal L-methionine is a prerequisite for activity but the enzyme has broad specificity at other positions.</text>
</comment>
<reference evidence="7" key="1">
    <citation type="journal article" date="2014" name="Int. J. Syst. Evol. Microbiol.">
        <title>Complete genome sequence of Corynebacterium casei LMG S-19264T (=DSM 44701T), isolated from a smear-ripened cheese.</title>
        <authorList>
            <consortium name="US DOE Joint Genome Institute (JGI-PGF)"/>
            <person name="Walter F."/>
            <person name="Albersmeier A."/>
            <person name="Kalinowski J."/>
            <person name="Ruckert C."/>
        </authorList>
    </citation>
    <scope>NUCLEOTIDE SEQUENCE</scope>
    <source>
        <strain evidence="7">CCM 8606</strain>
    </source>
</reference>
<organism evidence="7 8">
    <name type="scientific">Galliscardovia ingluviei</name>
    <dbReference type="NCBI Taxonomy" id="1769422"/>
    <lineage>
        <taxon>Bacteria</taxon>
        <taxon>Bacillati</taxon>
        <taxon>Actinomycetota</taxon>
        <taxon>Actinomycetes</taxon>
        <taxon>Bifidobacteriales</taxon>
        <taxon>Bifidobacteriaceae</taxon>
        <taxon>Galliscardovia</taxon>
    </lineage>
</organism>
<dbReference type="CDD" id="cd00487">
    <property type="entry name" value="Pep_deformylase"/>
    <property type="match status" value="1"/>
</dbReference>
<evidence type="ECO:0000256" key="6">
    <source>
        <dbReference type="HAMAP-Rule" id="MF_00163"/>
    </source>
</evidence>
<keyword evidence="5 6" id="KW-0408">Iron</keyword>
<sequence length="228" mass="25935">MFQRNTQVDKELDQAVRAMIKEAKQEYDGVLPIMQAGEPVLRAQSADYVGQLAPKTFASLIEVMRTTMLDAPGVGLAAPQIGLGLRFAVLEDHVSEQELADMREQGIEDPRESAELPFRVIINPSYTPIGQETRSFYEGCLSVEGYQAVRKRWLDIDAEWTDEHGKQHREHMHGWPARIFQHETDHLHGELYIDQAQLRSLSADELLGEYWYNPVPTEAARELGFTLD</sequence>
<evidence type="ECO:0000256" key="5">
    <source>
        <dbReference type="ARBA" id="ARBA00023004"/>
    </source>
</evidence>
<dbReference type="PIRSF" id="PIRSF004749">
    <property type="entry name" value="Pep_def"/>
    <property type="match status" value="1"/>
</dbReference>
<evidence type="ECO:0000313" key="7">
    <source>
        <dbReference type="EMBL" id="GGI13838.1"/>
    </source>
</evidence>
<keyword evidence="3 6" id="KW-0378">Hydrolase</keyword>
<accession>A0A8J3AI67</accession>
<gene>
    <name evidence="6 7" type="primary">def</name>
    <name evidence="7" type="ORF">GCM10007377_07960</name>
</gene>
<reference evidence="7" key="2">
    <citation type="submission" date="2020-09" db="EMBL/GenBank/DDBJ databases">
        <authorList>
            <person name="Sun Q."/>
            <person name="Sedlacek I."/>
        </authorList>
    </citation>
    <scope>NUCLEOTIDE SEQUENCE</scope>
    <source>
        <strain evidence="7">CCM 8606</strain>
    </source>
</reference>
<feature type="active site" evidence="6">
    <location>
        <position position="183"/>
    </location>
</feature>